<name>A0A369BTA3_9GAMM</name>
<dbReference type="InterPro" id="IPR027417">
    <property type="entry name" value="P-loop_NTPase"/>
</dbReference>
<dbReference type="NCBIfam" id="TIGR03623">
    <property type="entry name" value="probable DNA repair protein"/>
    <property type="match status" value="1"/>
</dbReference>
<protein>
    <submittedName>
        <fullName evidence="2">Putative DNA repair protein</fullName>
    </submittedName>
</protein>
<gene>
    <name evidence="2" type="ORF">DFQ59_11744</name>
</gene>
<evidence type="ECO:0000259" key="1">
    <source>
        <dbReference type="Pfam" id="PF12705"/>
    </source>
</evidence>
<dbReference type="OrthoDB" id="9761147at2"/>
<dbReference type="AlphaFoldDB" id="A0A369BTA3"/>
<keyword evidence="3" id="KW-1185">Reference proteome</keyword>
<dbReference type="InterPro" id="IPR019925">
    <property type="entry name" value="DNA_repair_protein_predicted"/>
</dbReference>
<evidence type="ECO:0000313" key="3">
    <source>
        <dbReference type="Proteomes" id="UP000252707"/>
    </source>
</evidence>
<dbReference type="Gene3D" id="3.90.320.10">
    <property type="match status" value="1"/>
</dbReference>
<reference evidence="2 3" key="1">
    <citation type="submission" date="2018-07" db="EMBL/GenBank/DDBJ databases">
        <title>Genomic Encyclopedia of Type Strains, Phase IV (KMG-IV): sequencing the most valuable type-strain genomes for metagenomic binning, comparative biology and taxonomic classification.</title>
        <authorList>
            <person name="Goeker M."/>
        </authorList>
    </citation>
    <scope>NUCLEOTIDE SEQUENCE [LARGE SCALE GENOMIC DNA]</scope>
    <source>
        <strain evidence="2 3">DSM 26407</strain>
    </source>
</reference>
<dbReference type="InterPro" id="IPR011604">
    <property type="entry name" value="PDDEXK-like_dom_sf"/>
</dbReference>
<dbReference type="Proteomes" id="UP000252707">
    <property type="component" value="Unassembled WGS sequence"/>
</dbReference>
<dbReference type="EMBL" id="QPJY01000017">
    <property type="protein sequence ID" value="RCX23918.1"/>
    <property type="molecule type" value="Genomic_DNA"/>
</dbReference>
<evidence type="ECO:0000313" key="2">
    <source>
        <dbReference type="EMBL" id="RCX23918.1"/>
    </source>
</evidence>
<dbReference type="Gene3D" id="3.40.50.300">
    <property type="entry name" value="P-loop containing nucleotide triphosphate hydrolases"/>
    <property type="match status" value="1"/>
</dbReference>
<proteinExistence type="predicted"/>
<accession>A0A369BTA3</accession>
<dbReference type="Pfam" id="PF12705">
    <property type="entry name" value="PDDEXK_1"/>
    <property type="match status" value="1"/>
</dbReference>
<dbReference type="SUPFAM" id="SSF52540">
    <property type="entry name" value="P-loop containing nucleoside triphosphate hydrolases"/>
    <property type="match status" value="1"/>
</dbReference>
<sequence>MDALLAQLPPRTTVVTVNRRLARNLQRAHDARRRSELGDRAWESLDILPWNAWLSRLWEGLMGVDAHSAVVLDPVQEQAVWEQVIGAGLAALPGGALLQVPQAARLAAEAWRLLHGWRIPLAGHDFLNDDGRAFSDWAGHYQALCAHEGWVDAARLPDLLAQRLEQAPWLLPRRLLLAGFDELTPQQRAFVDHLGRLGTEQIEAGAAEAPGQCVRHAFTDAEAEVEACAAWVRARLERQPEARIGVVVPDLAGQRTRIARCFDDALRPGALLPGAGGDPRPFNLSLGAPLLDQPLVNAALGVLELLRRPVPLERVGQLLRSPYLGEPDELPARALLDARLREDGELTVTLRGLLALAGAVDGEGLPRPWSCPGLAGLLARAREASRRENPPRTAGGWAEHFSRLLDLAGWPGKRTLDSAEYQVLGAWRNLLERFAAVELVERQLGPGAAMTRLRRLAAESAFQPEGDTAPVQVLGVLESGGARFDALWVLGLHDEAWPAPVRPNPFLPYSLQRRLGLPHASAERELAYAARTLDRLRASAPEIVLSSPRLDGDRDLRPSPLIAALPETQFPDLATPRLVAHIRGAARLEPMAEPVGPPLEGSRAPGGARLLQLQAACPFRAFAELRLGATPLGEPQPGLDPLERGSLLHRLLQALWERLGDSEGFAAVARDGGLAALLDAVVDAVLAELERERPQTVTASFRALERKRLLRLLGEWLEVERGRPPFTVAGVERERQVVFGGLELRLRMDRIDRLADGRLAVIDYKSGRTRVAGWFGERPDEPQLPLYAVTAAAPVAALAFAQVRPGECGFLGLSDGAELLPGVEAVDAGRVAGLTGGEWNAMIARWRTVLERLAAEFRAGDARVAPKHYPVTCAWCPLPALCRVHSVAPPPEAENGVSGEAGDE</sequence>
<comment type="caution">
    <text evidence="2">The sequence shown here is derived from an EMBL/GenBank/DDBJ whole genome shotgun (WGS) entry which is preliminary data.</text>
</comment>
<organism evidence="2 3">
    <name type="scientific">Thioalbus denitrificans</name>
    <dbReference type="NCBI Taxonomy" id="547122"/>
    <lineage>
        <taxon>Bacteria</taxon>
        <taxon>Pseudomonadati</taxon>
        <taxon>Pseudomonadota</taxon>
        <taxon>Gammaproteobacteria</taxon>
        <taxon>Chromatiales</taxon>
        <taxon>Ectothiorhodospiraceae</taxon>
        <taxon>Thioalbus</taxon>
    </lineage>
</organism>
<dbReference type="RefSeq" id="WP_114281280.1">
    <property type="nucleotide sequence ID" value="NZ_QPJY01000017.1"/>
</dbReference>
<feature type="domain" description="PD-(D/E)XK endonuclease-like" evidence="1">
    <location>
        <begin position="613"/>
        <end position="883"/>
    </location>
</feature>
<dbReference type="InterPro" id="IPR038726">
    <property type="entry name" value="PDDEXK_AddAB-type"/>
</dbReference>